<evidence type="ECO:0000313" key="1">
    <source>
        <dbReference type="EMBL" id="GGS12061.1"/>
    </source>
</evidence>
<protein>
    <submittedName>
        <fullName evidence="1">Uncharacterized protein</fullName>
    </submittedName>
</protein>
<proteinExistence type="predicted"/>
<dbReference type="Proteomes" id="UP000644548">
    <property type="component" value="Unassembled WGS sequence"/>
</dbReference>
<evidence type="ECO:0000313" key="2">
    <source>
        <dbReference type="Proteomes" id="UP000644548"/>
    </source>
</evidence>
<sequence>MKGVEYRSIFKFGLMSFNAAAKTCAVILATPGDSPNQLKVIGGELHIPLAYSEGTAIWNPEQQTLRWK</sequence>
<comment type="caution">
    <text evidence="1">The sequence shown here is derived from an EMBL/GenBank/DDBJ whole genome shotgun (WGS) entry which is preliminary data.</text>
</comment>
<gene>
    <name evidence="1" type="ORF">GCM10008960_42260</name>
</gene>
<accession>A0ABQ2SDR0</accession>
<organism evidence="1 2">
    <name type="scientific">Deinococcus sedimenti</name>
    <dbReference type="NCBI Taxonomy" id="1867090"/>
    <lineage>
        <taxon>Bacteria</taxon>
        <taxon>Thermotogati</taxon>
        <taxon>Deinococcota</taxon>
        <taxon>Deinococci</taxon>
        <taxon>Deinococcales</taxon>
        <taxon>Deinococcaceae</taxon>
        <taxon>Deinococcus</taxon>
    </lineage>
</organism>
<keyword evidence="2" id="KW-1185">Reference proteome</keyword>
<name>A0ABQ2SDR0_9DEIO</name>
<dbReference type="EMBL" id="BMQN01000043">
    <property type="protein sequence ID" value="GGS12061.1"/>
    <property type="molecule type" value="Genomic_DNA"/>
</dbReference>
<reference evidence="2" key="1">
    <citation type="journal article" date="2019" name="Int. J. Syst. Evol. Microbiol.">
        <title>The Global Catalogue of Microorganisms (GCM) 10K type strain sequencing project: providing services to taxonomists for standard genome sequencing and annotation.</title>
        <authorList>
            <consortium name="The Broad Institute Genomics Platform"/>
            <consortium name="The Broad Institute Genome Sequencing Center for Infectious Disease"/>
            <person name="Wu L."/>
            <person name="Ma J."/>
        </authorList>
    </citation>
    <scope>NUCLEOTIDE SEQUENCE [LARGE SCALE GENOMIC DNA]</scope>
    <source>
        <strain evidence="2">JCM 31405</strain>
    </source>
</reference>